<dbReference type="RefSeq" id="WP_348736680.1">
    <property type="nucleotide sequence ID" value="NZ_CAXJRC010000002.1"/>
</dbReference>
<accession>A0ABM9PH77</accession>
<proteinExistence type="predicted"/>
<reference evidence="4 5" key="1">
    <citation type="submission" date="2024-05" db="EMBL/GenBank/DDBJ databases">
        <authorList>
            <person name="Duchaud E."/>
        </authorList>
    </citation>
    <scope>NUCLEOTIDE SEQUENCE [LARGE SCALE GENOMIC DNA]</scope>
    <source>
        <strain evidence="4">Ena-SAMPLE-TAB-13-05-2024-13:56:06:370-140305</strain>
    </source>
</reference>
<gene>
    <name evidence="4" type="ORF">T190115A13A_110078</name>
</gene>
<comment type="caution">
    <text evidence="4">The sequence shown here is derived from an EMBL/GenBank/DDBJ whole genome shotgun (WGS) entry which is preliminary data.</text>
</comment>
<keyword evidence="1 2" id="KW-0732">Signal</keyword>
<dbReference type="PANTHER" id="PTHR35580:SF1">
    <property type="entry name" value="PHYTASE-LIKE DOMAIN-CONTAINING PROTEIN"/>
    <property type="match status" value="1"/>
</dbReference>
<organism evidence="4 5">
    <name type="scientific">Tenacibaculum vairaonense</name>
    <dbReference type="NCBI Taxonomy" id="3137860"/>
    <lineage>
        <taxon>Bacteria</taxon>
        <taxon>Pseudomonadati</taxon>
        <taxon>Bacteroidota</taxon>
        <taxon>Flavobacteriia</taxon>
        <taxon>Flavobacteriales</taxon>
        <taxon>Flavobacteriaceae</taxon>
        <taxon>Tenacibaculum</taxon>
    </lineage>
</organism>
<dbReference type="NCBIfam" id="TIGR04183">
    <property type="entry name" value="Por_Secre_tail"/>
    <property type="match status" value="1"/>
</dbReference>
<feature type="chain" id="PRO_5045554601" evidence="2">
    <location>
        <begin position="20"/>
        <end position="951"/>
    </location>
</feature>
<evidence type="ECO:0000256" key="2">
    <source>
        <dbReference type="SAM" id="SignalP"/>
    </source>
</evidence>
<name>A0ABM9PH77_9FLAO</name>
<evidence type="ECO:0000313" key="4">
    <source>
        <dbReference type="EMBL" id="CAL2104942.1"/>
    </source>
</evidence>
<evidence type="ECO:0000313" key="5">
    <source>
        <dbReference type="Proteomes" id="UP001497602"/>
    </source>
</evidence>
<dbReference type="Proteomes" id="UP001497602">
    <property type="component" value="Unassembled WGS sequence"/>
</dbReference>
<feature type="signal peptide" evidence="2">
    <location>
        <begin position="1"/>
        <end position="19"/>
    </location>
</feature>
<keyword evidence="5" id="KW-1185">Reference proteome</keyword>
<dbReference type="Pfam" id="PF18962">
    <property type="entry name" value="Por_Secre_tail"/>
    <property type="match status" value="1"/>
</dbReference>
<evidence type="ECO:0000256" key="1">
    <source>
        <dbReference type="ARBA" id="ARBA00022729"/>
    </source>
</evidence>
<dbReference type="InterPro" id="IPR026444">
    <property type="entry name" value="Secre_tail"/>
</dbReference>
<dbReference type="PANTHER" id="PTHR35580">
    <property type="entry name" value="CELL SURFACE GLYCOPROTEIN (S-LAYER PROTEIN)-LIKE PROTEIN"/>
    <property type="match status" value="1"/>
</dbReference>
<feature type="domain" description="Secretion system C-terminal sorting" evidence="3">
    <location>
        <begin position="874"/>
        <end position="949"/>
    </location>
</feature>
<dbReference type="EMBL" id="CAXJRC010000002">
    <property type="protein sequence ID" value="CAL2104942.1"/>
    <property type="molecule type" value="Genomic_DNA"/>
</dbReference>
<protein>
    <submittedName>
        <fullName evidence="4">Por secretion system C-terminal sorting domain-containing protein</fullName>
    </submittedName>
</protein>
<dbReference type="InterPro" id="IPR052918">
    <property type="entry name" value="Motility_Chemotaxis_Reg"/>
</dbReference>
<evidence type="ECO:0000259" key="3">
    <source>
        <dbReference type="Pfam" id="PF18962"/>
    </source>
</evidence>
<sequence length="951" mass="105316">MKRNLLLIILAIVSITSTAQVIPSEYGSPPDWKNVLTFGGNGIESVIEMQKDTDGNLYVLGNFYGETSIDTQTINSEGVNSNIFLAKFNAEGVLQWVTNSDSKLNGSVNAYQFQLHGGFVYVLGDFKSEDALSGRTLGGSGIYKDYFLAKYTLDGEVSEIHEIVFPEVTKGTPRLSINASNGVVLLAKGNEIHKLEQVGMSLLKSFDANLVLTDVHYSNDTIFITGEITQTVLIDSIQLDYTGGRTGLVYAAIGEDQLADWGHVFSYDLNTGFMKLSKLGKFNEKNGKLYLAGATSGNATVNNTLIKPLGDNDNSIFPFIINVNKTDGLVNDLVRFPQDKYETLDNFVKEVNFLYDENDELTFLYRVQSTTTLNKVNFKEGTFNNVSTSISGNDKSIFGLNGEEIKSKVNLDNLHLTITKFINNDEQWSKELISENSENSTVVDVISDNDNHYYALIKDGRKINTAYNTKHTLIKVDYNNNVIWSKKIEGDFMPVSGIGESISFSDGVLTLAGNMKGELVVGNTFFTTTNEDLTMLMVAKFSSEGVITNSATMIPPDGKKHGFYDVASLDNGKVVVCQSLNTEKARIILFNSDLTVNKTAEIKAERIIYLLDATKGENGKTFIVGELVGDTVTYGGEVLNKPQSDETKNGNNVFFELDKDFNFLNVFNYGHAPSHYNNSSWPTSIVTKGDVKFIGGFAMESKEFVFGDIKPSFDSRAERWNHYYAKLNSNNEFDWVKTIGSDDRFFNYSSIDFDTEGNLYVSGRYQGTLFINENIELNKGYENGQNTYIVKYSGLGEVEWVKTFAASGTTNASGVAVNNEGEIAVGGYYRGVGSFSKDKQFAESGSSQGYIAIIKGDDTLGLEKDIVLNKNMRLYPNPSNGVFTIDASLLSFSDTKAYTQVFDVQGRIVYSKTRELQNKQLNLNLDKCAKGVYFVKMTDGTHTYTNKIILE</sequence>